<evidence type="ECO:0000313" key="2">
    <source>
        <dbReference type="EMBL" id="EEC73451.1"/>
    </source>
</evidence>
<dbReference type="AlphaFoldDB" id="B8AEA4"/>
<dbReference type="HOGENOM" id="CLU_1417264_0_0_1"/>
<dbReference type="Gramene" id="BGIOSGA006211-TA">
    <property type="protein sequence ID" value="BGIOSGA006211-PA"/>
    <property type="gene ID" value="BGIOSGA006211"/>
</dbReference>
<feature type="region of interest" description="Disordered" evidence="1">
    <location>
        <begin position="120"/>
        <end position="153"/>
    </location>
</feature>
<evidence type="ECO:0000256" key="1">
    <source>
        <dbReference type="SAM" id="MobiDB-lite"/>
    </source>
</evidence>
<name>B8AEA4_ORYSI</name>
<organism evidence="2 3">
    <name type="scientific">Oryza sativa subsp. indica</name>
    <name type="common">Rice</name>
    <dbReference type="NCBI Taxonomy" id="39946"/>
    <lineage>
        <taxon>Eukaryota</taxon>
        <taxon>Viridiplantae</taxon>
        <taxon>Streptophyta</taxon>
        <taxon>Embryophyta</taxon>
        <taxon>Tracheophyta</taxon>
        <taxon>Spermatophyta</taxon>
        <taxon>Magnoliopsida</taxon>
        <taxon>Liliopsida</taxon>
        <taxon>Poales</taxon>
        <taxon>Poaceae</taxon>
        <taxon>BOP clade</taxon>
        <taxon>Oryzoideae</taxon>
        <taxon>Oryzeae</taxon>
        <taxon>Oryzinae</taxon>
        <taxon>Oryza</taxon>
        <taxon>Oryza sativa</taxon>
    </lineage>
</organism>
<feature type="compositionally biased region" description="Basic residues" evidence="1">
    <location>
        <begin position="125"/>
        <end position="139"/>
    </location>
</feature>
<keyword evidence="3" id="KW-1185">Reference proteome</keyword>
<protein>
    <submittedName>
        <fullName evidence="2">Uncharacterized protein</fullName>
    </submittedName>
</protein>
<feature type="region of interest" description="Disordered" evidence="1">
    <location>
        <begin position="1"/>
        <end position="47"/>
    </location>
</feature>
<evidence type="ECO:0000313" key="3">
    <source>
        <dbReference type="Proteomes" id="UP000007015"/>
    </source>
</evidence>
<dbReference type="EMBL" id="CM000127">
    <property type="protein sequence ID" value="EEC73451.1"/>
    <property type="molecule type" value="Genomic_DNA"/>
</dbReference>
<accession>B8AEA4</accession>
<feature type="region of interest" description="Disordered" evidence="1">
    <location>
        <begin position="172"/>
        <end position="192"/>
    </location>
</feature>
<gene>
    <name evidence="2" type="ORF">OsI_07748</name>
</gene>
<sequence>MQMVVGGCDAVPSPSSDDTVKNLGGYAVDRQQQQEDHGGGWGEQPWRKGVEWQWSKERWAAMEDVALGRSGYESFSEAMVTQCEPNFHSVAGEQRSRKRKSPCVAMPLFRYPLSSGMQLSQRTHLPGKRLRSPSVRHGKSPAAATKGQGKRSVLDIDLNVEPKEDAQVIVDSGFDPEADPNALVIDGSGFDP</sequence>
<dbReference type="Proteomes" id="UP000007015">
    <property type="component" value="Chromosome 2"/>
</dbReference>
<reference evidence="2 3" key="1">
    <citation type="journal article" date="2005" name="PLoS Biol.">
        <title>The genomes of Oryza sativa: a history of duplications.</title>
        <authorList>
            <person name="Yu J."/>
            <person name="Wang J."/>
            <person name="Lin W."/>
            <person name="Li S."/>
            <person name="Li H."/>
            <person name="Zhou J."/>
            <person name="Ni P."/>
            <person name="Dong W."/>
            <person name="Hu S."/>
            <person name="Zeng C."/>
            <person name="Zhang J."/>
            <person name="Zhang Y."/>
            <person name="Li R."/>
            <person name="Xu Z."/>
            <person name="Li S."/>
            <person name="Li X."/>
            <person name="Zheng H."/>
            <person name="Cong L."/>
            <person name="Lin L."/>
            <person name="Yin J."/>
            <person name="Geng J."/>
            <person name="Li G."/>
            <person name="Shi J."/>
            <person name="Liu J."/>
            <person name="Lv H."/>
            <person name="Li J."/>
            <person name="Wang J."/>
            <person name="Deng Y."/>
            <person name="Ran L."/>
            <person name="Shi X."/>
            <person name="Wang X."/>
            <person name="Wu Q."/>
            <person name="Li C."/>
            <person name="Ren X."/>
            <person name="Wang J."/>
            <person name="Wang X."/>
            <person name="Li D."/>
            <person name="Liu D."/>
            <person name="Zhang X."/>
            <person name="Ji Z."/>
            <person name="Zhao W."/>
            <person name="Sun Y."/>
            <person name="Zhang Z."/>
            <person name="Bao J."/>
            <person name="Han Y."/>
            <person name="Dong L."/>
            <person name="Ji J."/>
            <person name="Chen P."/>
            <person name="Wu S."/>
            <person name="Liu J."/>
            <person name="Xiao Y."/>
            <person name="Bu D."/>
            <person name="Tan J."/>
            <person name="Yang L."/>
            <person name="Ye C."/>
            <person name="Zhang J."/>
            <person name="Xu J."/>
            <person name="Zhou Y."/>
            <person name="Yu Y."/>
            <person name="Zhang B."/>
            <person name="Zhuang S."/>
            <person name="Wei H."/>
            <person name="Liu B."/>
            <person name="Lei M."/>
            <person name="Yu H."/>
            <person name="Li Y."/>
            <person name="Xu H."/>
            <person name="Wei S."/>
            <person name="He X."/>
            <person name="Fang L."/>
            <person name="Zhang Z."/>
            <person name="Zhang Y."/>
            <person name="Huang X."/>
            <person name="Su Z."/>
            <person name="Tong W."/>
            <person name="Li J."/>
            <person name="Tong Z."/>
            <person name="Li S."/>
            <person name="Ye J."/>
            <person name="Wang L."/>
            <person name="Fang L."/>
            <person name="Lei T."/>
            <person name="Chen C."/>
            <person name="Chen H."/>
            <person name="Xu Z."/>
            <person name="Li H."/>
            <person name="Huang H."/>
            <person name="Zhang F."/>
            <person name="Xu H."/>
            <person name="Li N."/>
            <person name="Zhao C."/>
            <person name="Li S."/>
            <person name="Dong L."/>
            <person name="Huang Y."/>
            <person name="Li L."/>
            <person name="Xi Y."/>
            <person name="Qi Q."/>
            <person name="Li W."/>
            <person name="Zhang B."/>
            <person name="Hu W."/>
            <person name="Zhang Y."/>
            <person name="Tian X."/>
            <person name="Jiao Y."/>
            <person name="Liang X."/>
            <person name="Jin J."/>
            <person name="Gao L."/>
            <person name="Zheng W."/>
            <person name="Hao B."/>
            <person name="Liu S."/>
            <person name="Wang W."/>
            <person name="Yuan L."/>
            <person name="Cao M."/>
            <person name="McDermott J."/>
            <person name="Samudrala R."/>
            <person name="Wang J."/>
            <person name="Wong G.K."/>
            <person name="Yang H."/>
        </authorList>
    </citation>
    <scope>NUCLEOTIDE SEQUENCE [LARGE SCALE GENOMIC DNA]</scope>
    <source>
        <strain evidence="3">cv. 93-11</strain>
    </source>
</reference>
<proteinExistence type="predicted"/>